<dbReference type="AlphaFoldDB" id="A0A136LZE5"/>
<protein>
    <submittedName>
        <fullName evidence="1">Uncharacterized protein</fullName>
    </submittedName>
</protein>
<reference evidence="1 2" key="1">
    <citation type="submission" date="2015-02" db="EMBL/GenBank/DDBJ databases">
        <title>Improved understanding of the partial-nitritation anammox process through 23 genomes representing the majority of the microbial community.</title>
        <authorList>
            <person name="Speth D.R."/>
            <person name="In T Zandt M."/>
            <person name="Guerrero Cruz S."/>
            <person name="Jetten M.S."/>
            <person name="Dutilh B.E."/>
        </authorList>
    </citation>
    <scope>NUCLEOTIDE SEQUENCE [LARGE SCALE GENOMIC DNA]</scope>
    <source>
        <strain evidence="1">OLB20</strain>
    </source>
</reference>
<evidence type="ECO:0000313" key="2">
    <source>
        <dbReference type="Proteomes" id="UP000070457"/>
    </source>
</evidence>
<name>A0A136LZE5_9BACT</name>
<dbReference type="Proteomes" id="UP000070457">
    <property type="component" value="Unassembled WGS sequence"/>
</dbReference>
<gene>
    <name evidence="1" type="ORF">TR69_WS6001001055</name>
</gene>
<proteinExistence type="predicted"/>
<dbReference type="EMBL" id="JYNZ01000003">
    <property type="protein sequence ID" value="KXK27029.1"/>
    <property type="molecule type" value="Genomic_DNA"/>
</dbReference>
<comment type="caution">
    <text evidence="1">The sequence shown here is derived from an EMBL/GenBank/DDBJ whole genome shotgun (WGS) entry which is preliminary data.</text>
</comment>
<organism evidence="1 2">
    <name type="scientific">candidate division WS6 bacterium OLB20</name>
    <dbReference type="NCBI Taxonomy" id="1617426"/>
    <lineage>
        <taxon>Bacteria</taxon>
        <taxon>Candidatus Dojkabacteria</taxon>
    </lineage>
</organism>
<dbReference type="STRING" id="1617426.TR69_WS6001001055"/>
<accession>A0A136LZE5</accession>
<sequence length="161" mass="18395">MLNQTAKLGSRTFLIDTTDFIGATLYIIDSKVLGAADDYYQDTLEDCKKFALTYFQVPLDSWSPVDEDHQLFSDKTVVSTHQQPITFIEHRIILELENRGVDFNIDRSQGFRINIVKPTDATVWIDSENALQATIAGKEFSAIDNNERVTEFLSWPDEIQQ</sequence>
<evidence type="ECO:0000313" key="1">
    <source>
        <dbReference type="EMBL" id="KXK27029.1"/>
    </source>
</evidence>